<feature type="transmembrane region" description="Helical" evidence="1">
    <location>
        <begin position="49"/>
        <end position="71"/>
    </location>
</feature>
<organism evidence="2 3">
    <name type="scientific">Oesophagostomum dentatum</name>
    <name type="common">Nodular worm</name>
    <dbReference type="NCBI Taxonomy" id="61180"/>
    <lineage>
        <taxon>Eukaryota</taxon>
        <taxon>Metazoa</taxon>
        <taxon>Ecdysozoa</taxon>
        <taxon>Nematoda</taxon>
        <taxon>Chromadorea</taxon>
        <taxon>Rhabditida</taxon>
        <taxon>Rhabditina</taxon>
        <taxon>Rhabditomorpha</taxon>
        <taxon>Strongyloidea</taxon>
        <taxon>Strongylidae</taxon>
        <taxon>Oesophagostomum</taxon>
    </lineage>
</organism>
<accession>A0A0B1TJI9</accession>
<dbReference type="Proteomes" id="UP000053660">
    <property type="component" value="Unassembled WGS sequence"/>
</dbReference>
<name>A0A0B1TJI9_OESDE</name>
<dbReference type="EMBL" id="KN549456">
    <property type="protein sequence ID" value="KHJ97429.1"/>
    <property type="molecule type" value="Genomic_DNA"/>
</dbReference>
<keyword evidence="1" id="KW-0812">Transmembrane</keyword>
<gene>
    <name evidence="2" type="ORF">OESDEN_02600</name>
</gene>
<keyword evidence="1" id="KW-1133">Transmembrane helix</keyword>
<evidence type="ECO:0000313" key="2">
    <source>
        <dbReference type="EMBL" id="KHJ97429.1"/>
    </source>
</evidence>
<keyword evidence="1" id="KW-0472">Membrane</keyword>
<dbReference type="AlphaFoldDB" id="A0A0B1TJI9"/>
<keyword evidence="3" id="KW-1185">Reference proteome</keyword>
<evidence type="ECO:0000256" key="1">
    <source>
        <dbReference type="SAM" id="Phobius"/>
    </source>
</evidence>
<protein>
    <submittedName>
        <fullName evidence="2">Uncharacterized protein</fullName>
    </submittedName>
</protein>
<evidence type="ECO:0000313" key="3">
    <source>
        <dbReference type="Proteomes" id="UP000053660"/>
    </source>
</evidence>
<sequence length="101" mass="11794">MSQPYYTTQPTDKYYPQNGPYYPVDGYTGGQPYARETVYIEEPAPRNDWWLTSLLALCCGCLYIQIAKIFYGWKNGRIEEEKIRVVDKVVEKECSSYWSLG</sequence>
<proteinExistence type="predicted"/>
<reference evidence="2 3" key="1">
    <citation type="submission" date="2014-03" db="EMBL/GenBank/DDBJ databases">
        <title>Draft genome of the hookworm Oesophagostomum dentatum.</title>
        <authorList>
            <person name="Mitreva M."/>
        </authorList>
    </citation>
    <scope>NUCLEOTIDE SEQUENCE [LARGE SCALE GENOMIC DNA]</scope>
    <source>
        <strain evidence="2 3">OD-Hann</strain>
    </source>
</reference>